<feature type="transmembrane region" description="Helical" evidence="1">
    <location>
        <begin position="198"/>
        <end position="216"/>
    </location>
</feature>
<protein>
    <submittedName>
        <fullName evidence="2">Uncharacterized protein</fullName>
    </submittedName>
</protein>
<feature type="transmembrane region" description="Helical" evidence="1">
    <location>
        <begin position="169"/>
        <end position="186"/>
    </location>
</feature>
<organism evidence="2 3">
    <name type="scientific">Candidatus Dojkabacteria bacterium</name>
    <dbReference type="NCBI Taxonomy" id="2099670"/>
    <lineage>
        <taxon>Bacteria</taxon>
        <taxon>Candidatus Dojkabacteria</taxon>
    </lineage>
</organism>
<evidence type="ECO:0000256" key="1">
    <source>
        <dbReference type="SAM" id="Phobius"/>
    </source>
</evidence>
<feature type="transmembrane region" description="Helical" evidence="1">
    <location>
        <begin position="228"/>
        <end position="246"/>
    </location>
</feature>
<gene>
    <name evidence="2" type="ORF">E6Q11_00810</name>
</gene>
<feature type="transmembrane region" description="Helical" evidence="1">
    <location>
        <begin position="55"/>
        <end position="74"/>
    </location>
</feature>
<feature type="transmembrane region" description="Helical" evidence="1">
    <location>
        <begin position="108"/>
        <end position="130"/>
    </location>
</feature>
<dbReference type="EMBL" id="SSDS01000011">
    <property type="protein sequence ID" value="TXG78575.1"/>
    <property type="molecule type" value="Genomic_DNA"/>
</dbReference>
<accession>A0A5C7JAH7</accession>
<feature type="transmembrane region" description="Helical" evidence="1">
    <location>
        <begin position="80"/>
        <end position="101"/>
    </location>
</feature>
<evidence type="ECO:0000313" key="3">
    <source>
        <dbReference type="Proteomes" id="UP000321026"/>
    </source>
</evidence>
<feature type="transmembrane region" description="Helical" evidence="1">
    <location>
        <begin position="23"/>
        <end position="43"/>
    </location>
</feature>
<sequence>MTSLFYVLLLSVALYLPLISDDLYIVSRILVGLFALMCSVIYIQDLLSFCFEEKRVVLAVSVALGLALILTNEICVYLEGSWILSNIVALLVAGAFIKFVIIRKIKTAMWALVLMWVFSCFRQFGIFIGIQQFDQGMGIKIIPLFLQIPAEFFDNSDGYVCSAFGSSKVLLYISQIISFGLILNYCKRLDLYLSTNFYKILGYLIATLCVGIELMSNLLTEELPTMEVMSVIIFYPLMILLMLFFANKRGEWAEVWHGSFYDMAVNRASIPR</sequence>
<reference evidence="2 3" key="1">
    <citation type="submission" date="2018-09" db="EMBL/GenBank/DDBJ databases">
        <title>Metagenome Assembled Genomes from an Advanced Water Purification Facility.</title>
        <authorList>
            <person name="Stamps B.W."/>
            <person name="Spear J.R."/>
        </authorList>
    </citation>
    <scope>NUCLEOTIDE SEQUENCE [LARGE SCALE GENOMIC DNA]</scope>
    <source>
        <strain evidence="2">Bin_63_2</strain>
    </source>
</reference>
<dbReference type="AlphaFoldDB" id="A0A5C7JAH7"/>
<name>A0A5C7JAH7_9BACT</name>
<proteinExistence type="predicted"/>
<dbReference type="Proteomes" id="UP000321026">
    <property type="component" value="Unassembled WGS sequence"/>
</dbReference>
<comment type="caution">
    <text evidence="2">The sequence shown here is derived from an EMBL/GenBank/DDBJ whole genome shotgun (WGS) entry which is preliminary data.</text>
</comment>
<evidence type="ECO:0000313" key="2">
    <source>
        <dbReference type="EMBL" id="TXG78575.1"/>
    </source>
</evidence>
<keyword evidence="1" id="KW-0812">Transmembrane</keyword>
<keyword evidence="1" id="KW-1133">Transmembrane helix</keyword>
<keyword evidence="1" id="KW-0472">Membrane</keyword>